<dbReference type="Proteomes" id="UP000008367">
    <property type="component" value="Unassembled WGS sequence"/>
</dbReference>
<feature type="non-terminal residue" evidence="1">
    <location>
        <position position="1"/>
    </location>
</feature>
<name>A0A454CSW3_VIBHA</name>
<gene>
    <name evidence="1" type="ORF">VCHENC02_4702C</name>
</gene>
<dbReference type="EMBL" id="AJSR01002063">
    <property type="protein sequence ID" value="EKM29486.1"/>
    <property type="molecule type" value="Genomic_DNA"/>
</dbReference>
<protein>
    <submittedName>
        <fullName evidence="1">Uncharacterized protein</fullName>
    </submittedName>
</protein>
<reference evidence="1 2" key="1">
    <citation type="submission" date="2012-10" db="EMBL/GenBank/DDBJ databases">
        <title>Genome sequence of Vibrio Cholerae HENC-02.</title>
        <authorList>
            <person name="Eppinger M."/>
            <person name="Hasan N.A."/>
            <person name="Sengamalay N."/>
            <person name="Hine E."/>
            <person name="Su Q."/>
            <person name="Daugherty S.C."/>
            <person name="Young S."/>
            <person name="Sadzewicz L."/>
            <person name="Tallon L."/>
            <person name="Cebula T.A."/>
            <person name="Ravel J."/>
            <person name="Colwell R.R."/>
        </authorList>
    </citation>
    <scope>NUCLEOTIDE SEQUENCE [LARGE SCALE GENOMIC DNA]</scope>
    <source>
        <strain evidence="1 2">HENC-02</strain>
    </source>
</reference>
<dbReference type="AlphaFoldDB" id="A0A454CSW3"/>
<organism evidence="1 2">
    <name type="scientific">Vibrio harveyi</name>
    <name type="common">Beneckea harveyi</name>
    <dbReference type="NCBI Taxonomy" id="669"/>
    <lineage>
        <taxon>Bacteria</taxon>
        <taxon>Pseudomonadati</taxon>
        <taxon>Pseudomonadota</taxon>
        <taxon>Gammaproteobacteria</taxon>
        <taxon>Vibrionales</taxon>
        <taxon>Vibrionaceae</taxon>
        <taxon>Vibrio</taxon>
    </lineage>
</organism>
<sequence>NNRNLRTERSGFHGQNRRT</sequence>
<comment type="caution">
    <text evidence="1">The sequence shown here is derived from an EMBL/GenBank/DDBJ whole genome shotgun (WGS) entry which is preliminary data.</text>
</comment>
<evidence type="ECO:0000313" key="1">
    <source>
        <dbReference type="EMBL" id="EKM29486.1"/>
    </source>
</evidence>
<accession>A0A454CSW3</accession>
<proteinExistence type="predicted"/>
<evidence type="ECO:0000313" key="2">
    <source>
        <dbReference type="Proteomes" id="UP000008367"/>
    </source>
</evidence>